<protein>
    <submittedName>
        <fullName evidence="1">Uncharacterized protein</fullName>
    </submittedName>
</protein>
<evidence type="ECO:0000313" key="1">
    <source>
        <dbReference type="EMBL" id="KAL0434549.1"/>
    </source>
</evidence>
<sequence>MHWTKWDRISFPTPEGGLGVRKLSNIVVASSLKLWWHFHVDTSLWSSFLESKYCHTPFSSQVVKWNSDPSPCRRMCAVRHTSETCIFWALGEGNVCFWHGCWLADKPLEALVDRQYQTHESVHYYWTEDHWDMNKLFTTLPINLVHQVASIPFDRGKLDKACWRSNASGEFSIKSAWE</sequence>
<dbReference type="EMBL" id="JACGWN010000009">
    <property type="protein sequence ID" value="KAL0434549.1"/>
    <property type="molecule type" value="Genomic_DNA"/>
</dbReference>
<proteinExistence type="predicted"/>
<reference evidence="1" key="2">
    <citation type="journal article" date="2024" name="Plant">
        <title>Genomic evolution and insights into agronomic trait innovations of Sesamum species.</title>
        <authorList>
            <person name="Miao H."/>
            <person name="Wang L."/>
            <person name="Qu L."/>
            <person name="Liu H."/>
            <person name="Sun Y."/>
            <person name="Le M."/>
            <person name="Wang Q."/>
            <person name="Wei S."/>
            <person name="Zheng Y."/>
            <person name="Lin W."/>
            <person name="Duan Y."/>
            <person name="Cao H."/>
            <person name="Xiong S."/>
            <person name="Wang X."/>
            <person name="Wei L."/>
            <person name="Li C."/>
            <person name="Ma Q."/>
            <person name="Ju M."/>
            <person name="Zhao R."/>
            <person name="Li G."/>
            <person name="Mu C."/>
            <person name="Tian Q."/>
            <person name="Mei H."/>
            <person name="Zhang T."/>
            <person name="Gao T."/>
            <person name="Zhang H."/>
        </authorList>
    </citation>
    <scope>NUCLEOTIDE SEQUENCE</scope>
    <source>
        <strain evidence="1">KEN1</strain>
    </source>
</reference>
<accession>A0AAW2W019</accession>
<dbReference type="AlphaFoldDB" id="A0AAW2W019"/>
<organism evidence="1">
    <name type="scientific">Sesamum latifolium</name>
    <dbReference type="NCBI Taxonomy" id="2727402"/>
    <lineage>
        <taxon>Eukaryota</taxon>
        <taxon>Viridiplantae</taxon>
        <taxon>Streptophyta</taxon>
        <taxon>Embryophyta</taxon>
        <taxon>Tracheophyta</taxon>
        <taxon>Spermatophyta</taxon>
        <taxon>Magnoliopsida</taxon>
        <taxon>eudicotyledons</taxon>
        <taxon>Gunneridae</taxon>
        <taxon>Pentapetalae</taxon>
        <taxon>asterids</taxon>
        <taxon>lamiids</taxon>
        <taxon>Lamiales</taxon>
        <taxon>Pedaliaceae</taxon>
        <taxon>Sesamum</taxon>
    </lineage>
</organism>
<reference evidence="1" key="1">
    <citation type="submission" date="2020-06" db="EMBL/GenBank/DDBJ databases">
        <authorList>
            <person name="Li T."/>
            <person name="Hu X."/>
            <person name="Zhang T."/>
            <person name="Song X."/>
            <person name="Zhang H."/>
            <person name="Dai N."/>
            <person name="Sheng W."/>
            <person name="Hou X."/>
            <person name="Wei L."/>
        </authorList>
    </citation>
    <scope>NUCLEOTIDE SEQUENCE</scope>
    <source>
        <strain evidence="1">KEN1</strain>
        <tissue evidence="1">Leaf</tissue>
    </source>
</reference>
<gene>
    <name evidence="1" type="ORF">Slati_2789200</name>
</gene>
<name>A0AAW2W019_9LAMI</name>
<comment type="caution">
    <text evidence="1">The sequence shown here is derived from an EMBL/GenBank/DDBJ whole genome shotgun (WGS) entry which is preliminary data.</text>
</comment>